<dbReference type="Pfam" id="PF16475">
    <property type="entry name" value="DUF5052"/>
    <property type="match status" value="1"/>
</dbReference>
<dbReference type="AlphaFoldDB" id="A0A1D3TQ79"/>
<evidence type="ECO:0000313" key="2">
    <source>
        <dbReference type="Proteomes" id="UP000199315"/>
    </source>
</evidence>
<protein>
    <recommendedName>
        <fullName evidence="3">DUF5052 domain-containing protein</fullName>
    </recommendedName>
</protein>
<reference evidence="1 2" key="1">
    <citation type="submission" date="2016-09" db="EMBL/GenBank/DDBJ databases">
        <authorList>
            <person name="Capua I."/>
            <person name="De Benedictis P."/>
            <person name="Joannis T."/>
            <person name="Lombin L.H."/>
            <person name="Cattoli G."/>
        </authorList>
    </citation>
    <scope>NUCLEOTIDE SEQUENCE [LARGE SCALE GENOMIC DNA]</scope>
    <source>
        <strain evidence="1 2">GluBS11</strain>
    </source>
</reference>
<evidence type="ECO:0008006" key="3">
    <source>
        <dbReference type="Google" id="ProtNLM"/>
    </source>
</evidence>
<name>A0A1D3TQ79_9FIRM</name>
<evidence type="ECO:0000313" key="1">
    <source>
        <dbReference type="EMBL" id="SCP95692.1"/>
    </source>
</evidence>
<dbReference type="RefSeq" id="WP_207648809.1">
    <property type="nucleotide sequence ID" value="NZ_FMKA01000002.1"/>
</dbReference>
<keyword evidence="2" id="KW-1185">Reference proteome</keyword>
<organism evidence="1 2">
    <name type="scientific">Anaerobium acetethylicum</name>
    <dbReference type="NCBI Taxonomy" id="1619234"/>
    <lineage>
        <taxon>Bacteria</taxon>
        <taxon>Bacillati</taxon>
        <taxon>Bacillota</taxon>
        <taxon>Clostridia</taxon>
        <taxon>Lachnospirales</taxon>
        <taxon>Lachnospiraceae</taxon>
        <taxon>Anaerobium</taxon>
    </lineage>
</organism>
<dbReference type="Proteomes" id="UP000199315">
    <property type="component" value="Unassembled WGS sequence"/>
</dbReference>
<sequence length="211" mass="22845">MKSMNKSAKKLMVIILIVAASIGMVGCAWIQSKVTDIKGRLIGNSFTISQYDNYGVNFLTVEGKRVDVGGITVEVPSVNSDGTTETAYELSSVLDITVDGSNMKTTGNTVIFVEKGLKRIDDFELPEYVESSGGTITSIDRNINKLQNIAGNSKIIVISSQLGVPIEVYGGDDVYTEIPSDLPKMTKLNIDGKALYVHRANYVILDADLLD</sequence>
<dbReference type="EMBL" id="FMKA01000002">
    <property type="protein sequence ID" value="SCP95692.1"/>
    <property type="molecule type" value="Genomic_DNA"/>
</dbReference>
<dbReference type="PROSITE" id="PS51257">
    <property type="entry name" value="PROKAR_LIPOPROTEIN"/>
    <property type="match status" value="1"/>
</dbReference>
<proteinExistence type="predicted"/>
<accession>A0A1D3TQ79</accession>
<dbReference type="STRING" id="1619234.SAMN05421730_1002126"/>
<dbReference type="InterPro" id="IPR032484">
    <property type="entry name" value="DUF5052"/>
</dbReference>
<gene>
    <name evidence="1" type="ORF">SAMN05421730_1002126</name>
</gene>